<evidence type="ECO:0000256" key="2">
    <source>
        <dbReference type="SAM" id="Phobius"/>
    </source>
</evidence>
<feature type="region of interest" description="Disordered" evidence="1">
    <location>
        <begin position="1"/>
        <end position="28"/>
    </location>
</feature>
<protein>
    <recommendedName>
        <fullName evidence="5">Integral membrane protein</fullName>
    </recommendedName>
</protein>
<evidence type="ECO:0008006" key="5">
    <source>
        <dbReference type="Google" id="ProtNLM"/>
    </source>
</evidence>
<evidence type="ECO:0000313" key="3">
    <source>
        <dbReference type="EMBL" id="AKK11281.1"/>
    </source>
</evidence>
<dbReference type="Proteomes" id="UP000035548">
    <property type="component" value="Chromosome"/>
</dbReference>
<keyword evidence="2" id="KW-0472">Membrane</keyword>
<dbReference type="RefSeq" id="WP_047259725.1">
    <property type="nucleotide sequence ID" value="NZ_CP011546.1"/>
</dbReference>
<feature type="transmembrane region" description="Helical" evidence="2">
    <location>
        <begin position="126"/>
        <end position="145"/>
    </location>
</feature>
<keyword evidence="2" id="KW-0812">Transmembrane</keyword>
<dbReference type="PATRIC" id="fig|1072256.5.peg.1276"/>
<dbReference type="OrthoDB" id="4423941at2"/>
<dbReference type="AlphaFoldDB" id="A0A0G3HD35"/>
<accession>A0A0G3HD35</accession>
<keyword evidence="2" id="KW-1133">Transmembrane helix</keyword>
<dbReference type="EMBL" id="CP011546">
    <property type="protein sequence ID" value="AKK11281.1"/>
    <property type="molecule type" value="Genomic_DNA"/>
</dbReference>
<feature type="transmembrane region" description="Helical" evidence="2">
    <location>
        <begin position="165"/>
        <end position="190"/>
    </location>
</feature>
<feature type="transmembrane region" description="Helical" evidence="2">
    <location>
        <begin position="210"/>
        <end position="236"/>
    </location>
</feature>
<keyword evidence="4" id="KW-1185">Reference proteome</keyword>
<reference evidence="3 4" key="1">
    <citation type="journal article" date="2015" name="Genome Announc.">
        <title>Virulence Factor Genes Detected in the Complete Genome Sequence of Corynebacterium uterequi DSM 45634, Isolated from the Uterus of a Maiden Mare.</title>
        <authorList>
            <person name="Ruckert C."/>
            <person name="Kriete M."/>
            <person name="Jaenicke S."/>
            <person name="Winkler A."/>
            <person name="Tauch A."/>
        </authorList>
    </citation>
    <scope>NUCLEOTIDE SEQUENCE [LARGE SCALE GENOMIC DNA]</scope>
    <source>
        <strain evidence="3 4">DSM 45634</strain>
    </source>
</reference>
<feature type="transmembrane region" description="Helical" evidence="2">
    <location>
        <begin position="88"/>
        <end position="106"/>
    </location>
</feature>
<name>A0A0G3HD35_9CORY</name>
<sequence>MTTPGNDDFTPYPGTNHPEDQPGGLSYGASAAGRLGPDGYANPGYAGSYYGTPGLGDAAAERPVGTGKVHPFKALSWGMSTAFANWRLWILLPLAFILAFAVYGLVNALLSEPAYGEVPTTSPISTWVTSVLAFIGGLFLINALVRQLDRPKVGWRDLVEGINLWPLVGVSLVVGLINGLLGLIFAGAFFKTVFTASSEELKDPAVLQGFFLGIGAYMLVSLVVSPLLVFAPYYVADRQAGVFSAVGKGFKASLRNYFSLLLFYIVVTVGSVLITIITFGIGTIFIYSGFMLAVAYMYREAAELPVGVNARG</sequence>
<reference evidence="4" key="2">
    <citation type="submission" date="2015-05" db="EMBL/GenBank/DDBJ databases">
        <title>Complete genome sequence of Corynebacterium uterequi DSM 45634, isolated from the uterus of a maiden mare.</title>
        <authorList>
            <person name="Ruckert C."/>
            <person name="Albersmeier A."/>
            <person name="Winkler A."/>
            <person name="Tauch A."/>
        </authorList>
    </citation>
    <scope>NUCLEOTIDE SEQUENCE [LARGE SCALE GENOMIC DNA]</scope>
    <source>
        <strain evidence="4">DSM 45634</strain>
    </source>
</reference>
<proteinExistence type="predicted"/>
<dbReference type="STRING" id="1072256.CUTER_06460"/>
<gene>
    <name evidence="3" type="ORF">CUTER_06460</name>
</gene>
<evidence type="ECO:0000313" key="4">
    <source>
        <dbReference type="Proteomes" id="UP000035548"/>
    </source>
</evidence>
<organism evidence="3 4">
    <name type="scientific">Corynebacterium uterequi</name>
    <dbReference type="NCBI Taxonomy" id="1072256"/>
    <lineage>
        <taxon>Bacteria</taxon>
        <taxon>Bacillati</taxon>
        <taxon>Actinomycetota</taxon>
        <taxon>Actinomycetes</taxon>
        <taxon>Mycobacteriales</taxon>
        <taxon>Corynebacteriaceae</taxon>
        <taxon>Corynebacterium</taxon>
    </lineage>
</organism>
<dbReference type="KEGG" id="cut:CUTER_06460"/>
<evidence type="ECO:0000256" key="1">
    <source>
        <dbReference type="SAM" id="MobiDB-lite"/>
    </source>
</evidence>
<feature type="transmembrane region" description="Helical" evidence="2">
    <location>
        <begin position="257"/>
        <end position="290"/>
    </location>
</feature>